<feature type="compositionally biased region" description="Polar residues" evidence="4">
    <location>
        <begin position="1291"/>
        <end position="1305"/>
    </location>
</feature>
<feature type="repeat" description="ANK" evidence="3">
    <location>
        <begin position="82"/>
        <end position="114"/>
    </location>
</feature>
<sequence length="1784" mass="195388">MQTGSPGPPCDQPGAPTLSDDLRVAASRGQLELVKELLASGASLEPDKDGRTALHYAAQEGHADTCLLLLGRGCGLDLQDMMGYSPLLRAASQGARDAVKVLLEAGCDVNVQDEHGNAAIHETCWNGFSQSAELLVQHGCDVFIINKAGFTALHLAAQNGHNESSRVLLYAGCNPDIKNNYGDTALHTAARYGHAGVARILISARCKLSEQNKNGDSALHIAAALKRRKIAKILVESGTDVELVNKQNETAMDVAKRKEHPEIMLIISTYAKPRPQHHHAHHHAVTFKDEIELVDGPMVCADDQPPLKQEPPNTRPEKEKKAGFFFSFKKKKKDKDKEKEKQKSQSAPTTPSTPGSKKLGSGAETPESGGKQMGEAGGQKSTVHGFFSRYVPRDGVQFYRDLAGNIKQGPIGYAPVCQCGPSLRHLESALTSTKESLHQRIDVSHHILSRRIDDIDMRTRPYHRADMGRRGGYATDTVLHHRSHRENYHTHGYHHHHPHYPHQMRRSLHEETDDDDLSDDEKGGVYDYENSLAMGIGSRESRDMGGTARMQEDLEHWLTDKLASYGHCLNHHHDDSALPPRNLFADFPHSALGMGRLVRSRSDETLSASDYSGKFRKKDFYASRQAAMQQIRGWELPKGGTNKSGRRDKSSSKNNTASNEKPQHPVAPIIKNKENVNVPFGNKVVTQAQVHCQPESERFRSYPQGTPTSGGGQGLLSPSTNSTTSPGTLASNSMIMRSQEDDGAHNSSVRNSASGQSWHKHQQQQQHGQQINASTRDSPSKGRRNSINAELLKPGDHSDSKEAHLQQDFPSSHYVSKPSYPPLQQYVPHHKQPQDHDARFGQSNPNLQAAHMSWQKHGSQPQQNLSKGSPSNRGQSPGKQEDFSSPKLAGQSRSNLDFSSAPNQLELSAQSSSVRNLDKPQPGLTRYQDNYGVRYNRTRTLSSDLLNENNYEEVNALSQPQGMMRSRSVDNSLEDTNRKGQLPTSHSSGYSTDTAAHPDPNAALVSRRVLSPRSSGRETQSLSPAPRATTRYRLPETSTTEATSFQSQRQQGQRVSSPHSNATPPSVLSHRSPRSSEATKHANISASSNKIVTNSSNAKSPQIFSKPMLNSDQIPFYESSRSFSDRKDSHIYSRQHVSQFPPKHLEATVPDSAPGLTPMRECLQHDNTLLSPHFPSSSVSKEDSTCSSNQDSGYGKGKDSTGQQSGGGGADTSIGTPSSSFSIERSNTPSTAGSPYASQRGGTAPLQPLHHRMSYLPGRGRTCSPLSTGPDGSFRSSSSESHRQEDLVGPNTRSSLSGPSLNGYNSHRRFSSPLNHLSTSTDSAVCRSSQNSPHQRNYASDHDGQPYSQSSINTYSKGNNVYNNLQTSQQSSHGDYSVYSNPQKVLENLTNTSYSSGISSQQGSNMSPSNQSFAYSTAAQPKNPNSRVGPIPPPKPKFNKTPNHFQSNSARNSSIPNNYGPSNLQQPLDFSVSGSAPLTNSNSSRVGSNNQPKHETHSSAQPGHISQSAVQAHVQGWYQKKLLEAAQRLRQSESYGNHPPSPPFHTKEAQFMDSTSSGSPRPVSNSTSSTGNDGSRGNHSYSISGYSSSSPSPSPLAPRYSNHDMARSHQPSSGIAYQQQYQQQSEYHHQQQQQQQQFSYGARLYNSNNSTNNFNTCRDSSPFNRASSSYQPPPSTFNHSIPNNTRSFPPSSSPSQSHVERGSFYSESHRPTVSNLGGESSGYSYSSDLPRKTLAPPYHSPSQINYVSDLDSHNNNNQYYSSDYGLTRADSRPLRYDPIHGSDV</sequence>
<feature type="compositionally biased region" description="Low complexity" evidence="4">
    <location>
        <begin position="1044"/>
        <end position="1057"/>
    </location>
</feature>
<feature type="repeat" description="ANK" evidence="3">
    <location>
        <begin position="181"/>
        <end position="213"/>
    </location>
</feature>
<keyword evidence="1" id="KW-0677">Repeat</keyword>
<evidence type="ECO:0000256" key="1">
    <source>
        <dbReference type="ARBA" id="ARBA00022737"/>
    </source>
</evidence>
<feature type="compositionally biased region" description="Polar residues" evidence="4">
    <location>
        <begin position="1552"/>
        <end position="1563"/>
    </location>
</feature>
<feature type="compositionally biased region" description="Polar residues" evidence="4">
    <location>
        <begin position="1408"/>
        <end position="1426"/>
    </location>
</feature>
<feature type="compositionally biased region" description="Polar residues" evidence="4">
    <location>
        <begin position="982"/>
        <end position="994"/>
    </location>
</feature>
<keyword evidence="6" id="KW-1185">Reference proteome</keyword>
<dbReference type="Pfam" id="PF00023">
    <property type="entry name" value="Ank"/>
    <property type="match status" value="1"/>
</dbReference>
<dbReference type="Proteomes" id="UP000735302">
    <property type="component" value="Unassembled WGS sequence"/>
</dbReference>
<dbReference type="InterPro" id="IPR036770">
    <property type="entry name" value="Ankyrin_rpt-contain_sf"/>
</dbReference>
<feature type="compositionally biased region" description="Low complexity" evidence="4">
    <location>
        <begin position="1564"/>
        <end position="1591"/>
    </location>
</feature>
<name>A0AAV4A488_9GAST</name>
<feature type="compositionally biased region" description="Low complexity" evidence="4">
    <location>
        <begin position="1004"/>
        <end position="1014"/>
    </location>
</feature>
<dbReference type="PROSITE" id="PS50088">
    <property type="entry name" value="ANK_REPEAT"/>
    <property type="match status" value="5"/>
</dbReference>
<feature type="repeat" description="ANK" evidence="3">
    <location>
        <begin position="148"/>
        <end position="180"/>
    </location>
</feature>
<feature type="region of interest" description="Disordered" evidence="4">
    <location>
        <begin position="1136"/>
        <end position="1379"/>
    </location>
</feature>
<organism evidence="5 6">
    <name type="scientific">Plakobranchus ocellatus</name>
    <dbReference type="NCBI Taxonomy" id="259542"/>
    <lineage>
        <taxon>Eukaryota</taxon>
        <taxon>Metazoa</taxon>
        <taxon>Spiralia</taxon>
        <taxon>Lophotrochozoa</taxon>
        <taxon>Mollusca</taxon>
        <taxon>Gastropoda</taxon>
        <taxon>Heterobranchia</taxon>
        <taxon>Euthyneura</taxon>
        <taxon>Panpulmonata</taxon>
        <taxon>Sacoglossa</taxon>
        <taxon>Placobranchoidea</taxon>
        <taxon>Plakobranchidae</taxon>
        <taxon>Plakobranchus</taxon>
    </lineage>
</organism>
<feature type="compositionally biased region" description="Low complexity" evidence="4">
    <location>
        <begin position="1717"/>
        <end position="1727"/>
    </location>
</feature>
<evidence type="ECO:0000256" key="2">
    <source>
        <dbReference type="ARBA" id="ARBA00023043"/>
    </source>
</evidence>
<feature type="region of interest" description="Disordered" evidence="4">
    <location>
        <begin position="489"/>
        <end position="525"/>
    </location>
</feature>
<evidence type="ECO:0000313" key="6">
    <source>
        <dbReference type="Proteomes" id="UP000735302"/>
    </source>
</evidence>
<evidence type="ECO:0000313" key="5">
    <source>
        <dbReference type="EMBL" id="GFO01697.1"/>
    </source>
</evidence>
<accession>A0AAV4A488</accession>
<feature type="compositionally biased region" description="Low complexity" evidence="4">
    <location>
        <begin position="715"/>
        <end position="729"/>
    </location>
</feature>
<feature type="repeat" description="ANK" evidence="3">
    <location>
        <begin position="49"/>
        <end position="81"/>
    </location>
</feature>
<feature type="region of interest" description="Disordered" evidence="4">
    <location>
        <begin position="689"/>
        <end position="931"/>
    </location>
</feature>
<dbReference type="PANTHER" id="PTHR24126:SF14">
    <property type="entry name" value="ANK_REP_REGION DOMAIN-CONTAINING PROTEIN"/>
    <property type="match status" value="1"/>
</dbReference>
<comment type="caution">
    <text evidence="5">The sequence shown here is derived from an EMBL/GenBank/DDBJ whole genome shotgun (WGS) entry which is preliminary data.</text>
</comment>
<dbReference type="PANTHER" id="PTHR24126">
    <property type="entry name" value="ANKYRIN REPEAT, PH AND SEC7 DOMAIN CONTAINING PROTEIN SECG-RELATED"/>
    <property type="match status" value="1"/>
</dbReference>
<evidence type="ECO:0000256" key="3">
    <source>
        <dbReference type="PROSITE-ProRule" id="PRU00023"/>
    </source>
</evidence>
<feature type="compositionally biased region" description="Low complexity" evidence="4">
    <location>
        <begin position="1393"/>
        <end position="1407"/>
    </location>
</feature>
<feature type="region of interest" description="Disordered" evidence="4">
    <location>
        <begin position="1393"/>
        <end position="1512"/>
    </location>
</feature>
<feature type="compositionally biased region" description="Polar residues" evidence="4">
    <location>
        <begin position="745"/>
        <end position="755"/>
    </location>
</feature>
<proteinExistence type="predicted"/>
<feature type="region of interest" description="Disordered" evidence="4">
    <location>
        <begin position="631"/>
        <end position="671"/>
    </location>
</feature>
<feature type="compositionally biased region" description="Polar residues" evidence="4">
    <location>
        <begin position="1498"/>
        <end position="1510"/>
    </location>
</feature>
<feature type="repeat" description="ANK" evidence="3">
    <location>
        <begin position="214"/>
        <end position="246"/>
    </location>
</feature>
<feature type="compositionally biased region" description="Polar residues" evidence="4">
    <location>
        <begin position="856"/>
        <end position="878"/>
    </location>
</feature>
<feature type="compositionally biased region" description="Polar residues" evidence="4">
    <location>
        <begin position="1443"/>
        <end position="1491"/>
    </location>
</feature>
<feature type="compositionally biased region" description="Low complexity" evidence="4">
    <location>
        <begin position="1617"/>
        <end position="1637"/>
    </location>
</feature>
<dbReference type="Gene3D" id="1.25.40.20">
    <property type="entry name" value="Ankyrin repeat-containing domain"/>
    <property type="match status" value="3"/>
</dbReference>
<gene>
    <name evidence="5" type="ORF">PoB_002820200</name>
</gene>
<feature type="compositionally biased region" description="Basic and acidic residues" evidence="4">
    <location>
        <begin position="1769"/>
        <end position="1784"/>
    </location>
</feature>
<feature type="compositionally biased region" description="Low complexity" evidence="4">
    <location>
        <begin position="1646"/>
        <end position="1656"/>
    </location>
</feature>
<feature type="compositionally biased region" description="Polar residues" evidence="4">
    <location>
        <begin position="1312"/>
        <end position="1338"/>
    </location>
</feature>
<dbReference type="PROSITE" id="PS50297">
    <property type="entry name" value="ANK_REP_REGION"/>
    <property type="match status" value="5"/>
</dbReference>
<feature type="region of interest" description="Disordered" evidence="4">
    <location>
        <begin position="1531"/>
        <end position="1784"/>
    </location>
</feature>
<feature type="compositionally biased region" description="Polar residues" evidence="4">
    <location>
        <begin position="891"/>
        <end position="915"/>
    </location>
</feature>
<feature type="region of interest" description="Disordered" evidence="4">
    <location>
        <begin position="298"/>
        <end position="380"/>
    </location>
</feature>
<feature type="compositionally biased region" description="Basic and acidic residues" evidence="4">
    <location>
        <begin position="793"/>
        <end position="805"/>
    </location>
</feature>
<feature type="compositionally biased region" description="Basic residues" evidence="4">
    <location>
        <begin position="491"/>
        <end position="506"/>
    </location>
</feature>
<dbReference type="InterPro" id="IPR002110">
    <property type="entry name" value="Ankyrin_rpt"/>
</dbReference>
<dbReference type="EMBL" id="BLXT01003538">
    <property type="protein sequence ID" value="GFO01697.1"/>
    <property type="molecule type" value="Genomic_DNA"/>
</dbReference>
<feature type="compositionally biased region" description="Low complexity" evidence="4">
    <location>
        <begin position="1687"/>
        <end position="1697"/>
    </location>
</feature>
<feature type="region of interest" description="Disordered" evidence="4">
    <location>
        <begin position="955"/>
        <end position="1106"/>
    </location>
</feature>
<feature type="compositionally biased region" description="Polar residues" evidence="4">
    <location>
        <begin position="1165"/>
        <end position="1192"/>
    </location>
</feature>
<feature type="compositionally biased region" description="Polar residues" evidence="4">
    <location>
        <begin position="1346"/>
        <end position="1379"/>
    </location>
</feature>
<dbReference type="SUPFAM" id="SSF48403">
    <property type="entry name" value="Ankyrin repeat"/>
    <property type="match status" value="1"/>
</dbReference>
<dbReference type="PRINTS" id="PR01415">
    <property type="entry name" value="ANKYRIN"/>
</dbReference>
<feature type="compositionally biased region" description="Polar residues" evidence="4">
    <location>
        <begin position="1657"/>
        <end position="1686"/>
    </location>
</feature>
<evidence type="ECO:0000256" key="4">
    <source>
        <dbReference type="SAM" id="MobiDB-lite"/>
    </source>
</evidence>
<protein>
    <submittedName>
        <fullName evidence="5">Ankyrin repeat domain-containing protein 6</fullName>
    </submittedName>
</protein>
<feature type="compositionally biased region" description="Polar residues" evidence="4">
    <location>
        <begin position="1082"/>
        <end position="1106"/>
    </location>
</feature>
<dbReference type="Pfam" id="PF12796">
    <property type="entry name" value="Ank_2"/>
    <property type="match status" value="2"/>
</dbReference>
<keyword evidence="2 3" id="KW-0040">ANK repeat</keyword>
<feature type="compositionally biased region" description="Polar residues" evidence="4">
    <location>
        <begin position="1213"/>
        <end position="1241"/>
    </location>
</feature>
<dbReference type="SMART" id="SM00248">
    <property type="entry name" value="ANK"/>
    <property type="match status" value="7"/>
</dbReference>
<reference evidence="5 6" key="1">
    <citation type="journal article" date="2021" name="Elife">
        <title>Chloroplast acquisition without the gene transfer in kleptoplastic sea slugs, Plakobranchus ocellatus.</title>
        <authorList>
            <person name="Maeda T."/>
            <person name="Takahashi S."/>
            <person name="Yoshida T."/>
            <person name="Shimamura S."/>
            <person name="Takaki Y."/>
            <person name="Nagai Y."/>
            <person name="Toyoda A."/>
            <person name="Suzuki Y."/>
            <person name="Arimoto A."/>
            <person name="Ishii H."/>
            <person name="Satoh N."/>
            <person name="Nishiyama T."/>
            <person name="Hasebe M."/>
            <person name="Maruyama T."/>
            <person name="Minagawa J."/>
            <person name="Obokata J."/>
            <person name="Shigenobu S."/>
        </authorList>
    </citation>
    <scope>NUCLEOTIDE SEQUENCE [LARGE SCALE GENOMIC DNA]</scope>
</reference>